<dbReference type="AlphaFoldDB" id="A0A7V7GVN8"/>
<dbReference type="RefSeq" id="WP_149330830.1">
    <property type="nucleotide sequence ID" value="NZ_QOVF01000001.1"/>
</dbReference>
<evidence type="ECO:0000256" key="3">
    <source>
        <dbReference type="ARBA" id="ARBA00018111"/>
    </source>
</evidence>
<dbReference type="GO" id="GO:0006282">
    <property type="term" value="P:regulation of DNA repair"/>
    <property type="evidence" value="ECO:0007669"/>
    <property type="project" value="UniProtKB-UniRule"/>
</dbReference>
<comment type="function">
    <text evidence="5">Modulates RecA activity.</text>
</comment>
<dbReference type="Pfam" id="PF21981">
    <property type="entry name" value="RecX_HTH3"/>
    <property type="match status" value="1"/>
</dbReference>
<sequence length="147" mass="17285">MFGRTQLETPQAARRTALDLLARREHSRREMLRKLQQRGASPAVCEATLDQLEEDGLLSDERFCEAYIHARSQRGIGPQRLREELRERGVAEHLVERYLQAVQWDWTESAEQVFAKRFPEGPAQDLKERAKQLRFMQYRGFPDFPLD</sequence>
<dbReference type="InterPro" id="IPR003783">
    <property type="entry name" value="Regulatory_RecX"/>
</dbReference>
<dbReference type="GO" id="GO:0005737">
    <property type="term" value="C:cytoplasm"/>
    <property type="evidence" value="ECO:0007669"/>
    <property type="project" value="UniProtKB-SubCell"/>
</dbReference>
<dbReference type="EMBL" id="QOVF01000001">
    <property type="protein sequence ID" value="KAA0695820.1"/>
    <property type="molecule type" value="Genomic_DNA"/>
</dbReference>
<dbReference type="InterPro" id="IPR053926">
    <property type="entry name" value="RecX_HTH_1st"/>
</dbReference>
<comment type="caution">
    <text evidence="9">The sequence shown here is derived from an EMBL/GenBank/DDBJ whole genome shotgun (WGS) entry which is preliminary data.</text>
</comment>
<evidence type="ECO:0000256" key="4">
    <source>
        <dbReference type="ARBA" id="ARBA00022490"/>
    </source>
</evidence>
<evidence type="ECO:0000313" key="10">
    <source>
        <dbReference type="Proteomes" id="UP000463138"/>
    </source>
</evidence>
<evidence type="ECO:0000259" key="6">
    <source>
        <dbReference type="Pfam" id="PF02631"/>
    </source>
</evidence>
<keyword evidence="10" id="KW-1185">Reference proteome</keyword>
<evidence type="ECO:0000313" key="9">
    <source>
        <dbReference type="EMBL" id="KAA0695820.1"/>
    </source>
</evidence>
<dbReference type="InterPro" id="IPR053924">
    <property type="entry name" value="RecX_HTH_2nd"/>
</dbReference>
<feature type="domain" description="RecX first three-helical" evidence="8">
    <location>
        <begin position="13"/>
        <end position="52"/>
    </location>
</feature>
<dbReference type="InterPro" id="IPR036388">
    <property type="entry name" value="WH-like_DNA-bd_sf"/>
</dbReference>
<evidence type="ECO:0000256" key="5">
    <source>
        <dbReference type="HAMAP-Rule" id="MF_01114"/>
    </source>
</evidence>
<dbReference type="PANTHER" id="PTHR33602">
    <property type="entry name" value="REGULATORY PROTEIN RECX FAMILY PROTEIN"/>
    <property type="match status" value="1"/>
</dbReference>
<evidence type="ECO:0000256" key="2">
    <source>
        <dbReference type="ARBA" id="ARBA00009695"/>
    </source>
</evidence>
<dbReference type="InterPro" id="IPR053925">
    <property type="entry name" value="RecX_HTH_3rd"/>
</dbReference>
<gene>
    <name evidence="5" type="primary">recX</name>
    <name evidence="9" type="ORF">DT594_00115</name>
</gene>
<dbReference type="Gene3D" id="1.10.10.10">
    <property type="entry name" value="Winged helix-like DNA-binding domain superfamily/Winged helix DNA-binding domain"/>
    <property type="match status" value="3"/>
</dbReference>
<organism evidence="9 10">
    <name type="scientific">Halopseudomonas laoshanensis</name>
    <dbReference type="NCBI Taxonomy" id="2268758"/>
    <lineage>
        <taxon>Bacteria</taxon>
        <taxon>Pseudomonadati</taxon>
        <taxon>Pseudomonadota</taxon>
        <taxon>Gammaproteobacteria</taxon>
        <taxon>Pseudomonadales</taxon>
        <taxon>Pseudomonadaceae</taxon>
        <taxon>Halopseudomonas</taxon>
    </lineage>
</organism>
<feature type="domain" description="RecX second three-helical" evidence="6">
    <location>
        <begin position="59"/>
        <end position="98"/>
    </location>
</feature>
<proteinExistence type="inferred from homology"/>
<comment type="similarity">
    <text evidence="2 5">Belongs to the RecX family.</text>
</comment>
<dbReference type="Pfam" id="PF21982">
    <property type="entry name" value="RecX_HTH1"/>
    <property type="match status" value="1"/>
</dbReference>
<accession>A0A7V7GVN8</accession>
<reference evidence="9 10" key="1">
    <citation type="submission" date="2018-07" db="EMBL/GenBank/DDBJ databases">
        <title>Pseudomonas laoshanensis sp. nov., isolated from soil.</title>
        <authorList>
            <person name="Sun J."/>
            <person name="Yu L."/>
            <person name="Wang M."/>
            <person name="Zhang C."/>
        </authorList>
    </citation>
    <scope>NUCLEOTIDE SEQUENCE [LARGE SCALE GENOMIC DNA]</scope>
    <source>
        <strain evidence="9 10">Y22</strain>
    </source>
</reference>
<evidence type="ECO:0000259" key="8">
    <source>
        <dbReference type="Pfam" id="PF21982"/>
    </source>
</evidence>
<feature type="domain" description="RecX third three-helical" evidence="7">
    <location>
        <begin position="108"/>
        <end position="142"/>
    </location>
</feature>
<dbReference type="Pfam" id="PF02631">
    <property type="entry name" value="RecX_HTH2"/>
    <property type="match status" value="1"/>
</dbReference>
<comment type="subcellular location">
    <subcellularLocation>
        <location evidence="1 5">Cytoplasm</location>
    </subcellularLocation>
</comment>
<evidence type="ECO:0000256" key="1">
    <source>
        <dbReference type="ARBA" id="ARBA00004496"/>
    </source>
</evidence>
<name>A0A7V7GVN8_9GAMM</name>
<keyword evidence="4 5" id="KW-0963">Cytoplasm</keyword>
<dbReference type="Proteomes" id="UP000463138">
    <property type="component" value="Unassembled WGS sequence"/>
</dbReference>
<evidence type="ECO:0000259" key="7">
    <source>
        <dbReference type="Pfam" id="PF21981"/>
    </source>
</evidence>
<protein>
    <recommendedName>
        <fullName evidence="3 5">Regulatory protein RecX</fullName>
    </recommendedName>
</protein>
<dbReference type="PANTHER" id="PTHR33602:SF1">
    <property type="entry name" value="REGULATORY PROTEIN RECX FAMILY PROTEIN"/>
    <property type="match status" value="1"/>
</dbReference>
<dbReference type="HAMAP" id="MF_01114">
    <property type="entry name" value="RecX"/>
    <property type="match status" value="1"/>
</dbReference>
<dbReference type="OrthoDB" id="7066780at2"/>